<evidence type="ECO:0000256" key="1">
    <source>
        <dbReference type="SAM" id="MobiDB-lite"/>
    </source>
</evidence>
<protein>
    <submittedName>
        <fullName evidence="2">Uncharacterized protein</fullName>
    </submittedName>
</protein>
<organism evidence="2 3">
    <name type="scientific">Streptomyces indiaensis</name>
    <dbReference type="NCBI Taxonomy" id="284033"/>
    <lineage>
        <taxon>Bacteria</taxon>
        <taxon>Bacillati</taxon>
        <taxon>Actinomycetota</taxon>
        <taxon>Actinomycetes</taxon>
        <taxon>Kitasatosporales</taxon>
        <taxon>Streptomycetaceae</taxon>
        <taxon>Streptomyces</taxon>
    </lineage>
</organism>
<dbReference type="EMBL" id="BAAART010000153">
    <property type="protein sequence ID" value="GAA2252289.1"/>
    <property type="molecule type" value="Genomic_DNA"/>
</dbReference>
<comment type="caution">
    <text evidence="2">The sequence shown here is derived from an EMBL/GenBank/DDBJ whole genome shotgun (WGS) entry which is preliminary data.</text>
</comment>
<accession>A0ABN3E9U6</accession>
<sequence length="164" mass="18200">MAGFMHGRRGRGTCRVTRQGRFPCVVEFVIGDQSGGVTEEMSQGHRGEPVVLRPVELRQIFGDRVVPFEIPQGDELGRHRRRECLGHRTQGESGVRSHRPGGAGACHTRGHGQDVPGPKDGQLRAGNRVVVREPAQEVCRKRRFHISPLMNRHGYGYPYRGGCG</sequence>
<evidence type="ECO:0000313" key="3">
    <source>
        <dbReference type="Proteomes" id="UP001501474"/>
    </source>
</evidence>
<reference evidence="2 3" key="1">
    <citation type="journal article" date="2019" name="Int. J. Syst. Evol. Microbiol.">
        <title>The Global Catalogue of Microorganisms (GCM) 10K type strain sequencing project: providing services to taxonomists for standard genome sequencing and annotation.</title>
        <authorList>
            <consortium name="The Broad Institute Genomics Platform"/>
            <consortium name="The Broad Institute Genome Sequencing Center for Infectious Disease"/>
            <person name="Wu L."/>
            <person name="Ma J."/>
        </authorList>
    </citation>
    <scope>NUCLEOTIDE SEQUENCE [LARGE SCALE GENOMIC DNA]</scope>
    <source>
        <strain evidence="2 3">JCM 3053</strain>
    </source>
</reference>
<feature type="region of interest" description="Disordered" evidence="1">
    <location>
        <begin position="88"/>
        <end position="123"/>
    </location>
</feature>
<gene>
    <name evidence="2" type="ORF">GCM10010104_56380</name>
</gene>
<proteinExistence type="predicted"/>
<evidence type="ECO:0000313" key="2">
    <source>
        <dbReference type="EMBL" id="GAA2252289.1"/>
    </source>
</evidence>
<name>A0ABN3E9U6_9ACTN</name>
<keyword evidence="3" id="KW-1185">Reference proteome</keyword>
<dbReference type="Proteomes" id="UP001501474">
    <property type="component" value="Unassembled WGS sequence"/>
</dbReference>